<dbReference type="InterPro" id="IPR023214">
    <property type="entry name" value="HAD_sf"/>
</dbReference>
<feature type="compositionally biased region" description="Pro residues" evidence="7">
    <location>
        <begin position="496"/>
        <end position="509"/>
    </location>
</feature>
<dbReference type="Gene3D" id="3.40.50.1000">
    <property type="entry name" value="HAD superfamily/HAD-like"/>
    <property type="match status" value="1"/>
</dbReference>
<dbReference type="InterPro" id="IPR031315">
    <property type="entry name" value="LNS2/PITP"/>
</dbReference>
<keyword evidence="3" id="KW-0597">Phosphoprotein</keyword>
<dbReference type="InterPro" id="IPR001666">
    <property type="entry name" value="PI_transfer"/>
</dbReference>
<dbReference type="PANTHER" id="PTHR10658">
    <property type="entry name" value="PHOSPHATIDYLINOSITOL TRANSFER PROTEIN"/>
    <property type="match status" value="1"/>
</dbReference>
<dbReference type="Pfam" id="PF02862">
    <property type="entry name" value="DDHD"/>
    <property type="match status" value="1"/>
</dbReference>
<dbReference type="PANTHER" id="PTHR10658:SF27">
    <property type="entry name" value="PHOSPHATIDYLINOSITOL TRANSFER PROTEIN BETA ISOFORM"/>
    <property type="match status" value="1"/>
</dbReference>
<feature type="region of interest" description="Disordered" evidence="7">
    <location>
        <begin position="928"/>
        <end position="974"/>
    </location>
</feature>
<accession>A0ABM3PA85</accession>
<feature type="region of interest" description="Disordered" evidence="7">
    <location>
        <begin position="320"/>
        <end position="348"/>
    </location>
</feature>
<feature type="domain" description="DDHD" evidence="8">
    <location>
        <begin position="391"/>
        <end position="595"/>
    </location>
</feature>
<organism evidence="9 10">
    <name type="scientific">Acinonyx jubatus</name>
    <name type="common">Cheetah</name>
    <dbReference type="NCBI Taxonomy" id="32536"/>
    <lineage>
        <taxon>Eukaryota</taxon>
        <taxon>Metazoa</taxon>
        <taxon>Chordata</taxon>
        <taxon>Craniata</taxon>
        <taxon>Vertebrata</taxon>
        <taxon>Euteleostomi</taxon>
        <taxon>Mammalia</taxon>
        <taxon>Eutheria</taxon>
        <taxon>Laurasiatheria</taxon>
        <taxon>Carnivora</taxon>
        <taxon>Feliformia</taxon>
        <taxon>Felidae</taxon>
        <taxon>Felinae</taxon>
        <taxon>Acinonyx</taxon>
    </lineage>
</organism>
<evidence type="ECO:0000313" key="9">
    <source>
        <dbReference type="Proteomes" id="UP001652583"/>
    </source>
</evidence>
<proteinExistence type="inferred from homology"/>
<dbReference type="Proteomes" id="UP001652583">
    <property type="component" value="Chromosome E1"/>
</dbReference>
<reference evidence="10" key="1">
    <citation type="submission" date="2025-08" db="UniProtKB">
        <authorList>
            <consortium name="RefSeq"/>
        </authorList>
    </citation>
    <scope>IDENTIFICATION</scope>
    <source>
        <tissue evidence="10">Blood</tissue>
    </source>
</reference>
<keyword evidence="9" id="KW-1185">Reference proteome</keyword>
<dbReference type="Pfam" id="PF24694">
    <property type="entry name" value="LNS2_PITM1-3"/>
    <property type="match status" value="1"/>
</dbReference>
<dbReference type="Pfam" id="PF24695">
    <property type="entry name" value="PITM1-3"/>
    <property type="match status" value="1"/>
</dbReference>
<evidence type="ECO:0000256" key="4">
    <source>
        <dbReference type="ARBA" id="ARBA00022837"/>
    </source>
</evidence>
<dbReference type="InterPro" id="IPR004177">
    <property type="entry name" value="DDHD_dom"/>
</dbReference>
<gene>
    <name evidence="10" type="primary">PITPNM3</name>
</gene>
<protein>
    <submittedName>
        <fullName evidence="10">Membrane-associated phosphatidylinositol transfer protein 3 isoform X4</fullName>
    </submittedName>
</protein>
<evidence type="ECO:0000256" key="3">
    <source>
        <dbReference type="ARBA" id="ARBA00022553"/>
    </source>
</evidence>
<feature type="region of interest" description="Disordered" evidence="7">
    <location>
        <begin position="489"/>
        <end position="535"/>
    </location>
</feature>
<dbReference type="SMART" id="SM01127">
    <property type="entry name" value="DDHD"/>
    <property type="match status" value="1"/>
</dbReference>
<dbReference type="InterPro" id="IPR036412">
    <property type="entry name" value="HAD-like_sf"/>
</dbReference>
<keyword evidence="4" id="KW-0106">Calcium</keyword>
<sequence length="974" mass="105809">MALCARTPRPCARALGFLPRPRSCQNARVNRALLTASSGKLPGGPPPGGGAPWHLRNVLSDSVESSDDEFFDARGDGSTPCTSSALQEKQRELYRVSLRRQRFPAQGSIEIHEDNEEGCPRRSCKTHVLLLVLHGGNVLDTGAGDPACKAADIHTFGSVLEKVTRAHFPAALGHILIKFVPCPAVCSEAFSLVSNLNPYSHDEGCLGNSQDHVPLAALPLLAISSPRYQDAVATVIERANQVYTEFLKSPDGIGFSGQVCLIGDCVGGLLAFDAICYSAGPSGDSPGGSSRKGSISSTQDAPVVADEACGLAGSKRLSKSSIDVSGVPDEDASEPQRPLPRKQSDSSTYDCEAIGQHHAFLSSIHSNVLKDEAEPPAAGGLPPPEVSLGRLDFDVSDFFLFGSPLGLVLAMRRTVLPGLDGFQMRPACSQVYSFFHCADPSASRLEPLLEPKFHLVPPVSVPRYQRFPLGDGQSLLLADALHAHSGLFLEGGSRDSPPPPDAPAPPPQAPGAQCPARRMSRDSSHSDSSDSSDSLASAGVSHITAKWWGAKRIDYALYCPDVLTAFPTVALPHLFHASYWESTDVVAFILRQVMRYENVTVKENAGLDPAALSPANPREKWLRKRTQVKLRNVTANHRANDVIAAEDGPQVLVGRFMYGPLDMVALTGEKVDILVMAEPSSGRWVHLDTEITNSSGRITYSVPRPRRLGVGVYPVKMVVRGDQTFAMSYLTVLPRGMECVVFSIDGSFAASVSIMGSDPKVRPGAVDVVRHWQDLGYLILYITGRPDMQKQRVVSWLCQHNFPQGMIFFSDGLVHDPLRQKAIFLRNLVQECFIRISAAYGSTKDISVYSVLGLLPSQIFIVGRPTKKYQAQCQFLSEGYAAHLATLEAGHRSRPKKNNSRMVLRKGSFGLHAQPEFLRKRNHLRRTMSVQQPHPPANPKPERAQSQPESDKDQERPLPALSWARGPPKFESVP</sequence>
<dbReference type="SMART" id="SM00775">
    <property type="entry name" value="LNS2"/>
    <property type="match status" value="1"/>
</dbReference>
<evidence type="ECO:0000256" key="7">
    <source>
        <dbReference type="SAM" id="MobiDB-lite"/>
    </source>
</evidence>
<comment type="subcellular location">
    <subcellularLocation>
        <location evidence="1">Endomembrane system</location>
        <topology evidence="1">Peripheral membrane protein</topology>
    </subcellularLocation>
</comment>
<keyword evidence="6" id="KW-0472">Membrane</keyword>
<dbReference type="GeneID" id="106980126"/>
<evidence type="ECO:0000259" key="8">
    <source>
        <dbReference type="PROSITE" id="PS51043"/>
    </source>
</evidence>
<evidence type="ECO:0000256" key="5">
    <source>
        <dbReference type="ARBA" id="ARBA00023121"/>
    </source>
</evidence>
<feature type="compositionally biased region" description="Basic and acidic residues" evidence="7">
    <location>
        <begin position="519"/>
        <end position="528"/>
    </location>
</feature>
<name>A0ABM3PA85_ACIJB</name>
<evidence type="ECO:0000256" key="2">
    <source>
        <dbReference type="ARBA" id="ARBA00010316"/>
    </source>
</evidence>
<comment type="similarity">
    <text evidence="2">Belongs to the PtdIns transfer protein family. PI transfer class IIA subfamily.</text>
</comment>
<evidence type="ECO:0000313" key="10">
    <source>
        <dbReference type="RefSeq" id="XP_053068589.1"/>
    </source>
</evidence>
<keyword evidence="5" id="KW-0446">Lipid-binding</keyword>
<dbReference type="PROSITE" id="PS51043">
    <property type="entry name" value="DDHD"/>
    <property type="match status" value="1"/>
</dbReference>
<evidence type="ECO:0000256" key="6">
    <source>
        <dbReference type="ARBA" id="ARBA00023136"/>
    </source>
</evidence>
<dbReference type="SUPFAM" id="SSF56784">
    <property type="entry name" value="HAD-like"/>
    <property type="match status" value="1"/>
</dbReference>
<evidence type="ECO:0000256" key="1">
    <source>
        <dbReference type="ARBA" id="ARBA00004184"/>
    </source>
</evidence>
<dbReference type="RefSeq" id="XP_053068589.1">
    <property type="nucleotide sequence ID" value="XM_053212614.1"/>
</dbReference>